<organism evidence="9 10">
    <name type="scientific">Sulfuritortus calidifontis</name>
    <dbReference type="NCBI Taxonomy" id="1914471"/>
    <lineage>
        <taxon>Bacteria</taxon>
        <taxon>Pseudomonadati</taxon>
        <taxon>Pseudomonadota</taxon>
        <taxon>Betaproteobacteria</taxon>
        <taxon>Nitrosomonadales</taxon>
        <taxon>Thiobacillaceae</taxon>
        <taxon>Sulfuritortus</taxon>
    </lineage>
</organism>
<dbReference type="InterPro" id="IPR058625">
    <property type="entry name" value="MdtA-like_BSH"/>
</dbReference>
<protein>
    <submittedName>
        <fullName evidence="9">Membrane fusion protein (Multidrug efflux system)</fullName>
    </submittedName>
</protein>
<gene>
    <name evidence="9" type="ORF">EDC61_10284</name>
</gene>
<reference evidence="9 10" key="1">
    <citation type="submission" date="2019-03" db="EMBL/GenBank/DDBJ databases">
        <title>Genomic Encyclopedia of Type Strains, Phase IV (KMG-IV): sequencing the most valuable type-strain genomes for metagenomic binning, comparative biology and taxonomic classification.</title>
        <authorList>
            <person name="Goeker M."/>
        </authorList>
    </citation>
    <scope>NUCLEOTIDE SEQUENCE [LARGE SCALE GENOMIC DNA]</scope>
    <source>
        <strain evidence="9 10">DSM 103923</strain>
    </source>
</reference>
<feature type="domain" description="Multidrug resistance protein MdtA-like barrel-sandwich hybrid" evidence="6">
    <location>
        <begin position="61"/>
        <end position="189"/>
    </location>
</feature>
<evidence type="ECO:0000259" key="6">
    <source>
        <dbReference type="Pfam" id="PF25917"/>
    </source>
</evidence>
<comment type="subcellular location">
    <subcellularLocation>
        <location evidence="1">Cell envelope</location>
    </subcellularLocation>
</comment>
<evidence type="ECO:0000313" key="9">
    <source>
        <dbReference type="EMBL" id="TCS73314.1"/>
    </source>
</evidence>
<evidence type="ECO:0000256" key="1">
    <source>
        <dbReference type="ARBA" id="ARBA00004196"/>
    </source>
</evidence>
<dbReference type="GO" id="GO:0046677">
    <property type="term" value="P:response to antibiotic"/>
    <property type="evidence" value="ECO:0007669"/>
    <property type="project" value="TreeGrafter"/>
</dbReference>
<dbReference type="FunFam" id="2.40.420.20:FF:000001">
    <property type="entry name" value="Efflux RND transporter periplasmic adaptor subunit"/>
    <property type="match status" value="1"/>
</dbReference>
<name>A0A4R3JXY6_9PROT</name>
<dbReference type="Pfam" id="PF25876">
    <property type="entry name" value="HH_MFP_RND"/>
    <property type="match status" value="1"/>
</dbReference>
<dbReference type="InterPro" id="IPR058624">
    <property type="entry name" value="MdtA-like_HH"/>
</dbReference>
<evidence type="ECO:0000256" key="2">
    <source>
        <dbReference type="ARBA" id="ARBA00009477"/>
    </source>
</evidence>
<dbReference type="Gene3D" id="2.40.420.20">
    <property type="match status" value="1"/>
</dbReference>
<dbReference type="GO" id="GO:0030313">
    <property type="term" value="C:cell envelope"/>
    <property type="evidence" value="ECO:0007669"/>
    <property type="project" value="UniProtKB-SubCell"/>
</dbReference>
<dbReference type="Proteomes" id="UP000295135">
    <property type="component" value="Unassembled WGS sequence"/>
</dbReference>
<evidence type="ECO:0000256" key="4">
    <source>
        <dbReference type="SAM" id="MobiDB-lite"/>
    </source>
</evidence>
<dbReference type="Pfam" id="PF25944">
    <property type="entry name" value="Beta-barrel_RND"/>
    <property type="match status" value="1"/>
</dbReference>
<dbReference type="NCBIfam" id="TIGR01730">
    <property type="entry name" value="RND_mfp"/>
    <property type="match status" value="1"/>
</dbReference>
<dbReference type="SUPFAM" id="SSF111369">
    <property type="entry name" value="HlyD-like secretion proteins"/>
    <property type="match status" value="1"/>
</dbReference>
<evidence type="ECO:0000313" key="10">
    <source>
        <dbReference type="Proteomes" id="UP000295135"/>
    </source>
</evidence>
<feature type="region of interest" description="Disordered" evidence="4">
    <location>
        <begin position="346"/>
        <end position="372"/>
    </location>
</feature>
<comment type="similarity">
    <text evidence="2">Belongs to the membrane fusion protein (MFP) (TC 8.A.1) family.</text>
</comment>
<dbReference type="RefSeq" id="WP_232019150.1">
    <property type="nucleotide sequence ID" value="NZ_AP018721.1"/>
</dbReference>
<dbReference type="GO" id="GO:0005886">
    <property type="term" value="C:plasma membrane"/>
    <property type="evidence" value="ECO:0007669"/>
    <property type="project" value="TreeGrafter"/>
</dbReference>
<keyword evidence="10" id="KW-1185">Reference proteome</keyword>
<accession>A0A4R3JXY6</accession>
<dbReference type="InterPro" id="IPR058626">
    <property type="entry name" value="MdtA-like_b-barrel"/>
</dbReference>
<evidence type="ECO:0000259" key="8">
    <source>
        <dbReference type="Pfam" id="PF25967"/>
    </source>
</evidence>
<evidence type="ECO:0000259" key="7">
    <source>
        <dbReference type="Pfam" id="PF25944"/>
    </source>
</evidence>
<dbReference type="PANTHER" id="PTHR30158:SF3">
    <property type="entry name" value="MULTIDRUG EFFLUX PUMP SUBUNIT ACRA-RELATED"/>
    <property type="match status" value="1"/>
</dbReference>
<keyword evidence="3" id="KW-0175">Coiled coil</keyword>
<feature type="domain" description="Multidrug resistance protein MdtA-like C-terminal permuted SH3" evidence="8">
    <location>
        <begin position="286"/>
        <end position="344"/>
    </location>
</feature>
<dbReference type="Pfam" id="PF25967">
    <property type="entry name" value="RND-MFP_C"/>
    <property type="match status" value="1"/>
</dbReference>
<dbReference type="InterPro" id="IPR006143">
    <property type="entry name" value="RND_pump_MFP"/>
</dbReference>
<comment type="caution">
    <text evidence="9">The sequence shown here is derived from an EMBL/GenBank/DDBJ whole genome shotgun (WGS) entry which is preliminary data.</text>
</comment>
<dbReference type="GO" id="GO:0022857">
    <property type="term" value="F:transmembrane transporter activity"/>
    <property type="evidence" value="ECO:0007669"/>
    <property type="project" value="InterPro"/>
</dbReference>
<feature type="domain" description="Multidrug resistance protein MdtA-like beta-barrel" evidence="7">
    <location>
        <begin position="194"/>
        <end position="281"/>
    </location>
</feature>
<dbReference type="Gene3D" id="2.40.50.100">
    <property type="match status" value="1"/>
</dbReference>
<evidence type="ECO:0000259" key="5">
    <source>
        <dbReference type="Pfam" id="PF25876"/>
    </source>
</evidence>
<sequence length="372" mass="39215">MKRLAPILLLPLFTACGPGDKGAGPGSGPGNMPPPEVEVVEADRGAVTLTPELPGRVAAVRTAQVRARVEGIVEKQLFQDGSDVRAGQALFQLDDRTYRTAAQAAEAEVETKRLNLQRIEALLPIKAVSQQEADAARAALKQAEAQLARARLDLENTTVPAAISGRIGRALVTEGALVGRGEATLLATIEQLEPVHVLFTQPNAEVLRLKAALAAGRLKAAEGRSVELVLENGQVYPHKGRLTFSDMSVDTATGAITLKAEFPNPERLLLPGTFVRVRLAQAVAPDAIAVPQRAVLSGPQGQFVLLVGPENKVLPRPVKVGAMAGDRFVIEEGLAGGERVIVSGQMKAKPGSPVKPIEPVEPVEPVAAKRAN</sequence>
<evidence type="ECO:0000256" key="3">
    <source>
        <dbReference type="SAM" id="Coils"/>
    </source>
</evidence>
<dbReference type="Pfam" id="PF25917">
    <property type="entry name" value="BSH_RND"/>
    <property type="match status" value="1"/>
</dbReference>
<dbReference type="AlphaFoldDB" id="A0A4R3JXY6"/>
<feature type="coiled-coil region" evidence="3">
    <location>
        <begin position="102"/>
        <end position="153"/>
    </location>
</feature>
<proteinExistence type="inferred from homology"/>
<dbReference type="EMBL" id="SLZY01000002">
    <property type="protein sequence ID" value="TCS73314.1"/>
    <property type="molecule type" value="Genomic_DNA"/>
</dbReference>
<feature type="domain" description="Multidrug resistance protein MdtA-like alpha-helical hairpin" evidence="5">
    <location>
        <begin position="102"/>
        <end position="151"/>
    </location>
</feature>
<dbReference type="PANTHER" id="PTHR30158">
    <property type="entry name" value="ACRA/E-RELATED COMPONENT OF DRUG EFFLUX TRANSPORTER"/>
    <property type="match status" value="1"/>
</dbReference>
<dbReference type="InterPro" id="IPR058627">
    <property type="entry name" value="MdtA-like_C"/>
</dbReference>
<dbReference type="Gene3D" id="2.40.30.170">
    <property type="match status" value="1"/>
</dbReference>
<dbReference type="Gene3D" id="1.10.287.470">
    <property type="entry name" value="Helix hairpin bin"/>
    <property type="match status" value="1"/>
</dbReference>
<dbReference type="PROSITE" id="PS51257">
    <property type="entry name" value="PROKAR_LIPOPROTEIN"/>
    <property type="match status" value="1"/>
</dbReference>